<evidence type="ECO:0000256" key="2">
    <source>
        <dbReference type="ARBA" id="ARBA00022723"/>
    </source>
</evidence>
<dbReference type="PANTHER" id="PTHR24394">
    <property type="entry name" value="ZINC FINGER PROTEIN"/>
    <property type="match status" value="1"/>
</dbReference>
<evidence type="ECO:0000313" key="12">
    <source>
        <dbReference type="EMBL" id="EDV93762.1"/>
    </source>
</evidence>
<keyword evidence="5 8" id="KW-0862">Zinc</keyword>
<feature type="binding site" evidence="8">
    <location>
        <position position="54"/>
    </location>
    <ligand>
        <name>Zn(2+)</name>
        <dbReference type="ChEBI" id="CHEBI:29105"/>
    </ligand>
</feature>
<dbReference type="PROSITE" id="PS00028">
    <property type="entry name" value="ZINC_FINGER_C2H2_1"/>
    <property type="match status" value="3"/>
</dbReference>
<dbReference type="OMA" id="QSKWEII"/>
<dbReference type="SUPFAM" id="SSF57716">
    <property type="entry name" value="Glucocorticoid receptor-like (DNA-binding domain)"/>
    <property type="match status" value="1"/>
</dbReference>
<dbReference type="Pfam" id="PF00096">
    <property type="entry name" value="zf-C2H2"/>
    <property type="match status" value="1"/>
</dbReference>
<dbReference type="FunFam" id="3.30.160.60:FF:000446">
    <property type="entry name" value="Zinc finger protein"/>
    <property type="match status" value="1"/>
</dbReference>
<dbReference type="SUPFAM" id="SSF57667">
    <property type="entry name" value="beta-beta-alpha zinc fingers"/>
    <property type="match status" value="2"/>
</dbReference>
<evidence type="ECO:0000256" key="7">
    <source>
        <dbReference type="PROSITE-ProRule" id="PRU00042"/>
    </source>
</evidence>
<dbReference type="Pfam" id="PF07776">
    <property type="entry name" value="zf-AD"/>
    <property type="match status" value="1"/>
</dbReference>
<feature type="binding site" evidence="8">
    <location>
        <position position="5"/>
    </location>
    <ligand>
        <name>Zn(2+)</name>
        <dbReference type="ChEBI" id="CHEBI:29105"/>
    </ligand>
</feature>
<dbReference type="HOGENOM" id="CLU_002678_94_3_1"/>
<dbReference type="PANTHER" id="PTHR24394:SF29">
    <property type="entry name" value="MYONEURIN"/>
    <property type="match status" value="1"/>
</dbReference>
<dbReference type="SMART" id="SM00355">
    <property type="entry name" value="ZnF_C2H2"/>
    <property type="match status" value="4"/>
</dbReference>
<dbReference type="InterPro" id="IPR013087">
    <property type="entry name" value="Znf_C2H2_type"/>
</dbReference>
<feature type="domain" description="C2H2-type" evidence="10">
    <location>
        <begin position="255"/>
        <end position="278"/>
    </location>
</feature>
<feature type="domain" description="ZAD" evidence="11">
    <location>
        <begin position="3"/>
        <end position="78"/>
    </location>
</feature>
<dbReference type="SMR" id="B4JGY4"/>
<dbReference type="AlphaFoldDB" id="B4JGY4"/>
<dbReference type="PhylomeDB" id="B4JGY4"/>
<dbReference type="InterPro" id="IPR036236">
    <property type="entry name" value="Znf_C2H2_sf"/>
</dbReference>
<evidence type="ECO:0000259" key="10">
    <source>
        <dbReference type="PROSITE" id="PS50157"/>
    </source>
</evidence>
<dbReference type="eggNOG" id="KOG1721">
    <property type="taxonomic scope" value="Eukaryota"/>
</dbReference>
<protein>
    <submittedName>
        <fullName evidence="12">GH18113</fullName>
    </submittedName>
</protein>
<dbReference type="GO" id="GO:0005634">
    <property type="term" value="C:nucleus"/>
    <property type="evidence" value="ECO:0007669"/>
    <property type="project" value="UniProtKB-SubCell"/>
</dbReference>
<accession>B4JGY4</accession>
<feature type="binding site" evidence="8">
    <location>
        <position position="8"/>
    </location>
    <ligand>
        <name>Zn(2+)</name>
        <dbReference type="ChEBI" id="CHEBI:29105"/>
    </ligand>
</feature>
<evidence type="ECO:0000256" key="1">
    <source>
        <dbReference type="ARBA" id="ARBA00004123"/>
    </source>
</evidence>
<dbReference type="GO" id="GO:0000981">
    <property type="term" value="F:DNA-binding transcription factor activity, RNA polymerase II-specific"/>
    <property type="evidence" value="ECO:0007669"/>
    <property type="project" value="TreeGrafter"/>
</dbReference>
<feature type="region of interest" description="Disordered" evidence="9">
    <location>
        <begin position="359"/>
        <end position="380"/>
    </location>
</feature>
<feature type="compositionally biased region" description="Basic and acidic residues" evidence="9">
    <location>
        <begin position="371"/>
        <end position="380"/>
    </location>
</feature>
<sequence>MEDFCRTCGKTVDAEICINIFSPMGRRLLHSVRTITNCWVENAAGFPIYICEECQILLKKINSFRKRCTKIEAFLTRRKSKLSSSNGISPAASDKAKSNDPLRIEEPDELGTTDIKVEPTTTTHLNRSGDDCGGIEPMSNSYYEDQPDSEGFDRLSFDEDLEEAPTDDAANADMVQKNSIAEVPCRKSKRNYTMRVGKRTMYIKLTDDQQPKRIVDRERQWASARPCICEHCGRQFKDGSNLNVHLLRHTGTKNYECTECNEKCYTLHLLRRHQLKHTEGPYECTFCGLQYSTKSSRVRHEREACKKGRGPQSKTELIKRGERTFHCDVCDLWFLRAGNLTQHMNSSNHIANARLKTKKFQSKQKKSLNMDTRDDGNTIL</sequence>
<keyword evidence="3" id="KW-0677">Repeat</keyword>
<keyword evidence="2 8" id="KW-0479">Metal-binding</keyword>
<dbReference type="SMART" id="SM00868">
    <property type="entry name" value="zf-AD"/>
    <property type="match status" value="1"/>
</dbReference>
<feature type="compositionally biased region" description="Basic and acidic residues" evidence="9">
    <location>
        <begin position="94"/>
        <end position="105"/>
    </location>
</feature>
<evidence type="ECO:0000259" key="11">
    <source>
        <dbReference type="PROSITE" id="PS51915"/>
    </source>
</evidence>
<evidence type="ECO:0000256" key="8">
    <source>
        <dbReference type="PROSITE-ProRule" id="PRU01263"/>
    </source>
</evidence>
<gene>
    <name evidence="12" type="primary">Dgri\GH18113</name>
    <name evidence="12" type="ORF">Dgri_GH18113</name>
</gene>
<keyword evidence="6" id="KW-0539">Nucleus</keyword>
<evidence type="ECO:0000256" key="5">
    <source>
        <dbReference type="ARBA" id="ARBA00022833"/>
    </source>
</evidence>
<dbReference type="Gene3D" id="3.30.160.60">
    <property type="entry name" value="Classic Zinc Finger"/>
    <property type="match status" value="3"/>
</dbReference>
<proteinExistence type="predicted"/>
<evidence type="ECO:0000256" key="3">
    <source>
        <dbReference type="ARBA" id="ARBA00022737"/>
    </source>
</evidence>
<dbReference type="KEGG" id="dgr:6563001"/>
<name>B4JGY4_DROGR</name>
<dbReference type="OrthoDB" id="8922241at2759"/>
<organism evidence="13">
    <name type="scientific">Drosophila grimshawi</name>
    <name type="common">Hawaiian fruit fly</name>
    <name type="synonym">Idiomyia grimshawi</name>
    <dbReference type="NCBI Taxonomy" id="7222"/>
    <lineage>
        <taxon>Eukaryota</taxon>
        <taxon>Metazoa</taxon>
        <taxon>Ecdysozoa</taxon>
        <taxon>Arthropoda</taxon>
        <taxon>Hexapoda</taxon>
        <taxon>Insecta</taxon>
        <taxon>Pterygota</taxon>
        <taxon>Neoptera</taxon>
        <taxon>Endopterygota</taxon>
        <taxon>Diptera</taxon>
        <taxon>Brachycera</taxon>
        <taxon>Muscomorpha</taxon>
        <taxon>Ephydroidea</taxon>
        <taxon>Drosophilidae</taxon>
        <taxon>Drosophila</taxon>
        <taxon>Hawaiian Drosophila</taxon>
    </lineage>
</organism>
<evidence type="ECO:0000256" key="6">
    <source>
        <dbReference type="ARBA" id="ARBA00023242"/>
    </source>
</evidence>
<evidence type="ECO:0000256" key="9">
    <source>
        <dbReference type="SAM" id="MobiDB-lite"/>
    </source>
</evidence>
<dbReference type="InterPro" id="IPR012934">
    <property type="entry name" value="Znf_AD"/>
</dbReference>
<feature type="domain" description="C2H2-type" evidence="10">
    <location>
        <begin position="282"/>
        <end position="311"/>
    </location>
</feature>
<dbReference type="GO" id="GO:0008270">
    <property type="term" value="F:zinc ion binding"/>
    <property type="evidence" value="ECO:0007669"/>
    <property type="project" value="UniProtKB-UniRule"/>
</dbReference>
<comment type="subcellular location">
    <subcellularLocation>
        <location evidence="1">Nucleus</location>
    </subcellularLocation>
</comment>
<dbReference type="Proteomes" id="UP000001070">
    <property type="component" value="Unassembled WGS sequence"/>
</dbReference>
<evidence type="ECO:0000313" key="13">
    <source>
        <dbReference type="Proteomes" id="UP000001070"/>
    </source>
</evidence>
<feature type="domain" description="C2H2-type" evidence="10">
    <location>
        <begin position="325"/>
        <end position="354"/>
    </location>
</feature>
<feature type="binding site" evidence="8">
    <location>
        <position position="51"/>
    </location>
    <ligand>
        <name>Zn(2+)</name>
        <dbReference type="ChEBI" id="CHEBI:29105"/>
    </ligand>
</feature>
<reference evidence="12 13" key="1">
    <citation type="journal article" date="2007" name="Nature">
        <title>Evolution of genes and genomes on the Drosophila phylogeny.</title>
        <authorList>
            <consortium name="Drosophila 12 Genomes Consortium"/>
            <person name="Clark A.G."/>
            <person name="Eisen M.B."/>
            <person name="Smith D.R."/>
            <person name="Bergman C.M."/>
            <person name="Oliver B."/>
            <person name="Markow T.A."/>
            <person name="Kaufman T.C."/>
            <person name="Kellis M."/>
            <person name="Gelbart W."/>
            <person name="Iyer V.N."/>
            <person name="Pollard D.A."/>
            <person name="Sackton T.B."/>
            <person name="Larracuente A.M."/>
            <person name="Singh N.D."/>
            <person name="Abad J.P."/>
            <person name="Abt D.N."/>
            <person name="Adryan B."/>
            <person name="Aguade M."/>
            <person name="Akashi H."/>
            <person name="Anderson W.W."/>
            <person name="Aquadro C.F."/>
            <person name="Ardell D.H."/>
            <person name="Arguello R."/>
            <person name="Artieri C.G."/>
            <person name="Barbash D.A."/>
            <person name="Barker D."/>
            <person name="Barsanti P."/>
            <person name="Batterham P."/>
            <person name="Batzoglou S."/>
            <person name="Begun D."/>
            <person name="Bhutkar A."/>
            <person name="Blanco E."/>
            <person name="Bosak S.A."/>
            <person name="Bradley R.K."/>
            <person name="Brand A.D."/>
            <person name="Brent M.R."/>
            <person name="Brooks A.N."/>
            <person name="Brown R.H."/>
            <person name="Butlin R.K."/>
            <person name="Caggese C."/>
            <person name="Calvi B.R."/>
            <person name="Bernardo de Carvalho A."/>
            <person name="Caspi A."/>
            <person name="Castrezana S."/>
            <person name="Celniker S.E."/>
            <person name="Chang J.L."/>
            <person name="Chapple C."/>
            <person name="Chatterji S."/>
            <person name="Chinwalla A."/>
            <person name="Civetta A."/>
            <person name="Clifton S.W."/>
            <person name="Comeron J.M."/>
            <person name="Costello J.C."/>
            <person name="Coyne J.A."/>
            <person name="Daub J."/>
            <person name="David R.G."/>
            <person name="Delcher A.L."/>
            <person name="Delehaunty K."/>
            <person name="Do C.B."/>
            <person name="Ebling H."/>
            <person name="Edwards K."/>
            <person name="Eickbush T."/>
            <person name="Evans J.D."/>
            <person name="Filipski A."/>
            <person name="Findeiss S."/>
            <person name="Freyhult E."/>
            <person name="Fulton L."/>
            <person name="Fulton R."/>
            <person name="Garcia A.C."/>
            <person name="Gardiner A."/>
            <person name="Garfield D.A."/>
            <person name="Garvin B.E."/>
            <person name="Gibson G."/>
            <person name="Gilbert D."/>
            <person name="Gnerre S."/>
            <person name="Godfrey J."/>
            <person name="Good R."/>
            <person name="Gotea V."/>
            <person name="Gravely B."/>
            <person name="Greenberg A.J."/>
            <person name="Griffiths-Jones S."/>
            <person name="Gross S."/>
            <person name="Guigo R."/>
            <person name="Gustafson E.A."/>
            <person name="Haerty W."/>
            <person name="Hahn M.W."/>
            <person name="Halligan D.L."/>
            <person name="Halpern A.L."/>
            <person name="Halter G.M."/>
            <person name="Han M.V."/>
            <person name="Heger A."/>
            <person name="Hillier L."/>
            <person name="Hinrichs A.S."/>
            <person name="Holmes I."/>
            <person name="Hoskins R.A."/>
            <person name="Hubisz M.J."/>
            <person name="Hultmark D."/>
            <person name="Huntley M.A."/>
            <person name="Jaffe D.B."/>
            <person name="Jagadeeshan S."/>
            <person name="Jeck W.R."/>
            <person name="Johnson J."/>
            <person name="Jones C.D."/>
            <person name="Jordan W.C."/>
            <person name="Karpen G.H."/>
            <person name="Kataoka E."/>
            <person name="Keightley P.D."/>
            <person name="Kheradpour P."/>
            <person name="Kirkness E.F."/>
            <person name="Koerich L.B."/>
            <person name="Kristiansen K."/>
            <person name="Kudrna D."/>
            <person name="Kulathinal R.J."/>
            <person name="Kumar S."/>
            <person name="Kwok R."/>
            <person name="Lander E."/>
            <person name="Langley C.H."/>
            <person name="Lapoint R."/>
            <person name="Lazzaro B.P."/>
            <person name="Lee S.J."/>
            <person name="Levesque L."/>
            <person name="Li R."/>
            <person name="Lin C.F."/>
            <person name="Lin M.F."/>
            <person name="Lindblad-Toh K."/>
            <person name="Llopart A."/>
            <person name="Long M."/>
            <person name="Low L."/>
            <person name="Lozovsky E."/>
            <person name="Lu J."/>
            <person name="Luo M."/>
            <person name="Machado C.A."/>
            <person name="Makalowski W."/>
            <person name="Marzo M."/>
            <person name="Matsuda M."/>
            <person name="Matzkin L."/>
            <person name="McAllister B."/>
            <person name="McBride C.S."/>
            <person name="McKernan B."/>
            <person name="McKernan K."/>
            <person name="Mendez-Lago M."/>
            <person name="Minx P."/>
            <person name="Mollenhauer M.U."/>
            <person name="Montooth K."/>
            <person name="Mount S.M."/>
            <person name="Mu X."/>
            <person name="Myers E."/>
            <person name="Negre B."/>
            <person name="Newfeld S."/>
            <person name="Nielsen R."/>
            <person name="Noor M.A."/>
            <person name="O'Grady P."/>
            <person name="Pachter L."/>
            <person name="Papaceit M."/>
            <person name="Parisi M.J."/>
            <person name="Parisi M."/>
            <person name="Parts L."/>
            <person name="Pedersen J.S."/>
            <person name="Pesole G."/>
            <person name="Phillippy A.M."/>
            <person name="Ponting C.P."/>
            <person name="Pop M."/>
            <person name="Porcelli D."/>
            <person name="Powell J.R."/>
            <person name="Prohaska S."/>
            <person name="Pruitt K."/>
            <person name="Puig M."/>
            <person name="Quesneville H."/>
            <person name="Ram K.R."/>
            <person name="Rand D."/>
            <person name="Rasmussen M.D."/>
            <person name="Reed L.K."/>
            <person name="Reenan R."/>
            <person name="Reily A."/>
            <person name="Remington K.A."/>
            <person name="Rieger T.T."/>
            <person name="Ritchie M.G."/>
            <person name="Robin C."/>
            <person name="Rogers Y.H."/>
            <person name="Rohde C."/>
            <person name="Rozas J."/>
            <person name="Rubenfield M.J."/>
            <person name="Ruiz A."/>
            <person name="Russo S."/>
            <person name="Salzberg S.L."/>
            <person name="Sanchez-Gracia A."/>
            <person name="Saranga D.J."/>
            <person name="Sato H."/>
            <person name="Schaeffer S.W."/>
            <person name="Schatz M.C."/>
            <person name="Schlenke T."/>
            <person name="Schwartz R."/>
            <person name="Segarra C."/>
            <person name="Singh R.S."/>
            <person name="Sirot L."/>
            <person name="Sirota M."/>
            <person name="Sisneros N.B."/>
            <person name="Smith C.D."/>
            <person name="Smith T.F."/>
            <person name="Spieth J."/>
            <person name="Stage D.E."/>
            <person name="Stark A."/>
            <person name="Stephan W."/>
            <person name="Strausberg R.L."/>
            <person name="Strempel S."/>
            <person name="Sturgill D."/>
            <person name="Sutton G."/>
            <person name="Sutton G.G."/>
            <person name="Tao W."/>
            <person name="Teichmann S."/>
            <person name="Tobari Y.N."/>
            <person name="Tomimura Y."/>
            <person name="Tsolas J.M."/>
            <person name="Valente V.L."/>
            <person name="Venter E."/>
            <person name="Venter J.C."/>
            <person name="Vicario S."/>
            <person name="Vieira F.G."/>
            <person name="Vilella A.J."/>
            <person name="Villasante A."/>
            <person name="Walenz B."/>
            <person name="Wang J."/>
            <person name="Wasserman M."/>
            <person name="Watts T."/>
            <person name="Wilson D."/>
            <person name="Wilson R.K."/>
            <person name="Wing R.A."/>
            <person name="Wolfner M.F."/>
            <person name="Wong A."/>
            <person name="Wong G.K."/>
            <person name="Wu C.I."/>
            <person name="Wu G."/>
            <person name="Yamamoto D."/>
            <person name="Yang H.P."/>
            <person name="Yang S.P."/>
            <person name="Yorke J.A."/>
            <person name="Yoshida K."/>
            <person name="Zdobnov E."/>
            <person name="Zhang P."/>
            <person name="Zhang Y."/>
            <person name="Zimin A.V."/>
            <person name="Baldwin J."/>
            <person name="Abdouelleil A."/>
            <person name="Abdulkadir J."/>
            <person name="Abebe A."/>
            <person name="Abera B."/>
            <person name="Abreu J."/>
            <person name="Acer S.C."/>
            <person name="Aftuck L."/>
            <person name="Alexander A."/>
            <person name="An P."/>
            <person name="Anderson E."/>
            <person name="Anderson S."/>
            <person name="Arachi H."/>
            <person name="Azer M."/>
            <person name="Bachantsang P."/>
            <person name="Barry A."/>
            <person name="Bayul T."/>
            <person name="Berlin A."/>
            <person name="Bessette D."/>
            <person name="Bloom T."/>
            <person name="Blye J."/>
            <person name="Boguslavskiy L."/>
            <person name="Bonnet C."/>
            <person name="Boukhgalter B."/>
            <person name="Bourzgui I."/>
            <person name="Brown A."/>
            <person name="Cahill P."/>
            <person name="Channer S."/>
            <person name="Cheshatsang Y."/>
            <person name="Chuda L."/>
            <person name="Citroen M."/>
            <person name="Collymore A."/>
            <person name="Cooke P."/>
            <person name="Costello M."/>
            <person name="D'Aco K."/>
            <person name="Daza R."/>
            <person name="De Haan G."/>
            <person name="DeGray S."/>
            <person name="DeMaso C."/>
            <person name="Dhargay N."/>
            <person name="Dooley K."/>
            <person name="Dooley E."/>
            <person name="Doricent M."/>
            <person name="Dorje P."/>
            <person name="Dorjee K."/>
            <person name="Dupes A."/>
            <person name="Elong R."/>
            <person name="Falk J."/>
            <person name="Farina A."/>
            <person name="Faro S."/>
            <person name="Ferguson D."/>
            <person name="Fisher S."/>
            <person name="Foley C.D."/>
            <person name="Franke A."/>
            <person name="Friedrich D."/>
            <person name="Gadbois L."/>
            <person name="Gearin G."/>
            <person name="Gearin C.R."/>
            <person name="Giannoukos G."/>
            <person name="Goode T."/>
            <person name="Graham J."/>
            <person name="Grandbois E."/>
            <person name="Grewal S."/>
            <person name="Gyaltsen K."/>
            <person name="Hafez N."/>
            <person name="Hagos B."/>
            <person name="Hall J."/>
            <person name="Henson C."/>
            <person name="Hollinger A."/>
            <person name="Honan T."/>
            <person name="Huard M.D."/>
            <person name="Hughes L."/>
            <person name="Hurhula B."/>
            <person name="Husby M.E."/>
            <person name="Kamat A."/>
            <person name="Kanga B."/>
            <person name="Kashin S."/>
            <person name="Khazanovich D."/>
            <person name="Kisner P."/>
            <person name="Lance K."/>
            <person name="Lara M."/>
            <person name="Lee W."/>
            <person name="Lennon N."/>
            <person name="Letendre F."/>
            <person name="LeVine R."/>
            <person name="Lipovsky A."/>
            <person name="Liu X."/>
            <person name="Liu J."/>
            <person name="Liu S."/>
            <person name="Lokyitsang T."/>
            <person name="Lokyitsang Y."/>
            <person name="Lubonja R."/>
            <person name="Lui A."/>
            <person name="MacDonald P."/>
            <person name="Magnisalis V."/>
            <person name="Maru K."/>
            <person name="Matthews C."/>
            <person name="McCusker W."/>
            <person name="McDonough S."/>
            <person name="Mehta T."/>
            <person name="Meldrim J."/>
            <person name="Meneus L."/>
            <person name="Mihai O."/>
            <person name="Mihalev A."/>
            <person name="Mihova T."/>
            <person name="Mittelman R."/>
            <person name="Mlenga V."/>
            <person name="Montmayeur A."/>
            <person name="Mulrain L."/>
            <person name="Navidi A."/>
            <person name="Naylor J."/>
            <person name="Negash T."/>
            <person name="Nguyen T."/>
            <person name="Nguyen N."/>
            <person name="Nicol R."/>
            <person name="Norbu C."/>
            <person name="Norbu N."/>
            <person name="Novod N."/>
            <person name="O'Neill B."/>
            <person name="Osman S."/>
            <person name="Markiewicz E."/>
            <person name="Oyono O.L."/>
            <person name="Patti C."/>
            <person name="Phunkhang P."/>
            <person name="Pierre F."/>
            <person name="Priest M."/>
            <person name="Raghuraman S."/>
            <person name="Rege F."/>
            <person name="Reyes R."/>
            <person name="Rise C."/>
            <person name="Rogov P."/>
            <person name="Ross K."/>
            <person name="Ryan E."/>
            <person name="Settipalli S."/>
            <person name="Shea T."/>
            <person name="Sherpa N."/>
            <person name="Shi L."/>
            <person name="Shih D."/>
            <person name="Sparrow T."/>
            <person name="Spaulding J."/>
            <person name="Stalker J."/>
            <person name="Stange-Thomann N."/>
            <person name="Stavropoulos S."/>
            <person name="Stone C."/>
            <person name="Strader C."/>
            <person name="Tesfaye S."/>
            <person name="Thomson T."/>
            <person name="Thoulutsang Y."/>
            <person name="Thoulutsang D."/>
            <person name="Topham K."/>
            <person name="Topping I."/>
            <person name="Tsamla T."/>
            <person name="Vassiliev H."/>
            <person name="Vo A."/>
            <person name="Wangchuk T."/>
            <person name="Wangdi T."/>
            <person name="Weiand M."/>
            <person name="Wilkinson J."/>
            <person name="Wilson A."/>
            <person name="Yadav S."/>
            <person name="Young G."/>
            <person name="Yu Q."/>
            <person name="Zembek L."/>
            <person name="Zhong D."/>
            <person name="Zimmer A."/>
            <person name="Zwirko Z."/>
            <person name="Jaffe D.B."/>
            <person name="Alvarez P."/>
            <person name="Brockman W."/>
            <person name="Butler J."/>
            <person name="Chin C."/>
            <person name="Gnerre S."/>
            <person name="Grabherr M."/>
            <person name="Kleber M."/>
            <person name="Mauceli E."/>
            <person name="MacCallum I."/>
        </authorList>
    </citation>
    <scope>NUCLEOTIDE SEQUENCE [LARGE SCALE GENOMIC DNA]</scope>
    <source>
        <strain evidence="13">Tucson 15287-2541.00</strain>
    </source>
</reference>
<feature type="region of interest" description="Disordered" evidence="9">
    <location>
        <begin position="83"/>
        <end position="131"/>
    </location>
</feature>
<dbReference type="InParanoid" id="B4JGY4"/>
<keyword evidence="13" id="KW-1185">Reference proteome</keyword>
<dbReference type="Gene3D" id="3.40.1800.20">
    <property type="match status" value="1"/>
</dbReference>
<dbReference type="PROSITE" id="PS51915">
    <property type="entry name" value="ZAD"/>
    <property type="match status" value="1"/>
</dbReference>
<dbReference type="FunCoup" id="B4JGY4">
    <property type="interactions" value="550"/>
</dbReference>
<evidence type="ECO:0000256" key="4">
    <source>
        <dbReference type="ARBA" id="ARBA00022771"/>
    </source>
</evidence>
<keyword evidence="4 7" id="KW-0863">Zinc-finger</keyword>
<feature type="domain" description="C2H2-type" evidence="10">
    <location>
        <begin position="227"/>
        <end position="254"/>
    </location>
</feature>
<dbReference type="PROSITE" id="PS50157">
    <property type="entry name" value="ZINC_FINGER_C2H2_2"/>
    <property type="match status" value="4"/>
</dbReference>
<dbReference type="EMBL" id="CH916369">
    <property type="protein sequence ID" value="EDV93762.1"/>
    <property type="molecule type" value="Genomic_DNA"/>
</dbReference>